<reference evidence="2 3" key="1">
    <citation type="journal article" date="2018" name="Nat. Ecol. Evol.">
        <title>Pezizomycetes genomes reveal the molecular basis of ectomycorrhizal truffle lifestyle.</title>
        <authorList>
            <person name="Murat C."/>
            <person name="Payen T."/>
            <person name="Noel B."/>
            <person name="Kuo A."/>
            <person name="Morin E."/>
            <person name="Chen J."/>
            <person name="Kohler A."/>
            <person name="Krizsan K."/>
            <person name="Balestrini R."/>
            <person name="Da Silva C."/>
            <person name="Montanini B."/>
            <person name="Hainaut M."/>
            <person name="Levati E."/>
            <person name="Barry K.W."/>
            <person name="Belfiori B."/>
            <person name="Cichocki N."/>
            <person name="Clum A."/>
            <person name="Dockter R.B."/>
            <person name="Fauchery L."/>
            <person name="Guy J."/>
            <person name="Iotti M."/>
            <person name="Le Tacon F."/>
            <person name="Lindquist E.A."/>
            <person name="Lipzen A."/>
            <person name="Malagnac F."/>
            <person name="Mello A."/>
            <person name="Molinier V."/>
            <person name="Miyauchi S."/>
            <person name="Poulain J."/>
            <person name="Riccioni C."/>
            <person name="Rubini A."/>
            <person name="Sitrit Y."/>
            <person name="Splivallo R."/>
            <person name="Traeger S."/>
            <person name="Wang M."/>
            <person name="Zifcakova L."/>
            <person name="Wipf D."/>
            <person name="Zambonelli A."/>
            <person name="Paolocci F."/>
            <person name="Nowrousian M."/>
            <person name="Ottonello S."/>
            <person name="Baldrian P."/>
            <person name="Spatafora J.W."/>
            <person name="Henrissat B."/>
            <person name="Nagy L.G."/>
            <person name="Aury J.M."/>
            <person name="Wincker P."/>
            <person name="Grigoriev I.V."/>
            <person name="Bonfante P."/>
            <person name="Martin F.M."/>
        </authorList>
    </citation>
    <scope>NUCLEOTIDE SEQUENCE [LARGE SCALE GENOMIC DNA]</scope>
    <source>
        <strain evidence="2 3">ATCC MYA-4762</strain>
    </source>
</reference>
<evidence type="ECO:0000313" key="3">
    <source>
        <dbReference type="Proteomes" id="UP000267821"/>
    </source>
</evidence>
<keyword evidence="1" id="KW-0732">Signal</keyword>
<dbReference type="Proteomes" id="UP000267821">
    <property type="component" value="Unassembled WGS sequence"/>
</dbReference>
<proteinExistence type="predicted"/>
<keyword evidence="3" id="KW-1185">Reference proteome</keyword>
<organism evidence="2 3">
    <name type="scientific">Terfezia boudieri ATCC MYA-4762</name>
    <dbReference type="NCBI Taxonomy" id="1051890"/>
    <lineage>
        <taxon>Eukaryota</taxon>
        <taxon>Fungi</taxon>
        <taxon>Dikarya</taxon>
        <taxon>Ascomycota</taxon>
        <taxon>Pezizomycotina</taxon>
        <taxon>Pezizomycetes</taxon>
        <taxon>Pezizales</taxon>
        <taxon>Pezizaceae</taxon>
        <taxon>Terfezia</taxon>
    </lineage>
</organism>
<feature type="chain" id="PRO_5018016444" evidence="1">
    <location>
        <begin position="26"/>
        <end position="139"/>
    </location>
</feature>
<name>A0A3N4LSA5_9PEZI</name>
<evidence type="ECO:0000256" key="1">
    <source>
        <dbReference type="SAM" id="SignalP"/>
    </source>
</evidence>
<dbReference type="AlphaFoldDB" id="A0A3N4LSA5"/>
<dbReference type="EMBL" id="ML121537">
    <property type="protein sequence ID" value="RPB25700.1"/>
    <property type="molecule type" value="Genomic_DNA"/>
</dbReference>
<feature type="signal peptide" evidence="1">
    <location>
        <begin position="1"/>
        <end position="25"/>
    </location>
</feature>
<gene>
    <name evidence="2" type="ORF">L211DRAFT_848023</name>
</gene>
<protein>
    <submittedName>
        <fullName evidence="2">Uncharacterized protein</fullName>
    </submittedName>
</protein>
<accession>A0A3N4LSA5</accession>
<evidence type="ECO:0000313" key="2">
    <source>
        <dbReference type="EMBL" id="RPB25700.1"/>
    </source>
</evidence>
<sequence>MLNIALSVARLTWVLYLAWPLAVLAANNDAGNGWSNPMDGVFIEHAPLANATTGVMRAVRLPKESKKFSTTAATVCKTPKFDLTVANWRLKGVHVAQKFLGEYRQQRLCCSRSHWVSGSALPRETGVSLLHGSEPRLHG</sequence>
<dbReference type="InParanoid" id="A0A3N4LSA5"/>